<keyword evidence="3" id="KW-0804">Transcription</keyword>
<dbReference type="Proteomes" id="UP000179807">
    <property type="component" value="Unassembled WGS sequence"/>
</dbReference>
<dbReference type="Gene3D" id="1.10.10.60">
    <property type="entry name" value="Homeodomain-like"/>
    <property type="match status" value="2"/>
</dbReference>
<dbReference type="GO" id="GO:0000978">
    <property type="term" value="F:RNA polymerase II cis-regulatory region sequence-specific DNA binding"/>
    <property type="evidence" value="ECO:0007669"/>
    <property type="project" value="TreeGrafter"/>
</dbReference>
<dbReference type="GO" id="GO:0001006">
    <property type="term" value="F:RNA polymerase III type 3 promoter sequence-specific DNA binding"/>
    <property type="evidence" value="ECO:0007669"/>
    <property type="project" value="TreeGrafter"/>
</dbReference>
<dbReference type="PROSITE" id="PS50090">
    <property type="entry name" value="MYB_LIKE"/>
    <property type="match status" value="2"/>
</dbReference>
<dbReference type="GO" id="GO:0042795">
    <property type="term" value="P:snRNA transcription by RNA polymerase II"/>
    <property type="evidence" value="ECO:0007669"/>
    <property type="project" value="TreeGrafter"/>
</dbReference>
<evidence type="ECO:0000256" key="2">
    <source>
        <dbReference type="ARBA" id="ARBA00023125"/>
    </source>
</evidence>
<dbReference type="GO" id="GO:0019185">
    <property type="term" value="C:snRNA-activating protein complex"/>
    <property type="evidence" value="ECO:0007669"/>
    <property type="project" value="TreeGrafter"/>
</dbReference>
<dbReference type="InterPro" id="IPR001005">
    <property type="entry name" value="SANT/Myb"/>
</dbReference>
<keyword evidence="1" id="KW-0805">Transcription regulation</keyword>
<reference evidence="7" key="1">
    <citation type="submission" date="2016-10" db="EMBL/GenBank/DDBJ databases">
        <authorList>
            <person name="Benchimol M."/>
            <person name="Almeida L.G."/>
            <person name="Vasconcelos A.T."/>
            <person name="Perreira-Neves A."/>
            <person name="Rosa I.A."/>
            <person name="Tasca T."/>
            <person name="Bogo M.R."/>
            <person name="de Souza W."/>
        </authorList>
    </citation>
    <scope>NUCLEOTIDE SEQUENCE [LARGE SCALE GENOMIC DNA]</scope>
    <source>
        <strain evidence="7">K</strain>
    </source>
</reference>
<evidence type="ECO:0000256" key="3">
    <source>
        <dbReference type="ARBA" id="ARBA00023163"/>
    </source>
</evidence>
<gene>
    <name evidence="7" type="ORF">TRFO_14454</name>
</gene>
<keyword evidence="8" id="KW-1185">Reference proteome</keyword>
<keyword evidence="2" id="KW-0238">DNA-binding</keyword>
<evidence type="ECO:0000256" key="1">
    <source>
        <dbReference type="ARBA" id="ARBA00023015"/>
    </source>
</evidence>
<dbReference type="GO" id="GO:0042796">
    <property type="term" value="P:snRNA transcription by RNA polymerase III"/>
    <property type="evidence" value="ECO:0007669"/>
    <property type="project" value="TreeGrafter"/>
</dbReference>
<feature type="domain" description="HTH myb-type" evidence="6">
    <location>
        <begin position="76"/>
        <end position="122"/>
    </location>
</feature>
<sequence>MEIIPNTPDDFKTTHQKKEIHREKFQPEEDEKIKLLVSKYGLKWDIITKHFGPTRNKRQLRERWQNYLNPNCCKDFTPDEDDVLIKLVNEIGQKWSKIASIIGNKSGIACRNRYRILLKISNQFFPLEMIGQIRKQIQQFPTLQQKTIEKNKDWGNISFMSNSTITKIKSPIPPSAEVKCSIEKIDTSIEQEEIIEEEETNDFFGGPSQAEWDEYEYGLSEEEAPFSDEYEKDDAFFSLSFSSDVFY</sequence>
<evidence type="ECO:0000313" key="8">
    <source>
        <dbReference type="Proteomes" id="UP000179807"/>
    </source>
</evidence>
<dbReference type="OrthoDB" id="39591at2759"/>
<organism evidence="7 8">
    <name type="scientific">Tritrichomonas foetus</name>
    <dbReference type="NCBI Taxonomy" id="1144522"/>
    <lineage>
        <taxon>Eukaryota</taxon>
        <taxon>Metamonada</taxon>
        <taxon>Parabasalia</taxon>
        <taxon>Tritrichomonadida</taxon>
        <taxon>Tritrichomonadidae</taxon>
        <taxon>Tritrichomonas</taxon>
    </lineage>
</organism>
<dbReference type="GeneID" id="94832531"/>
<evidence type="ECO:0000259" key="6">
    <source>
        <dbReference type="PROSITE" id="PS51294"/>
    </source>
</evidence>
<dbReference type="InterPro" id="IPR017930">
    <property type="entry name" value="Myb_dom"/>
</dbReference>
<dbReference type="PROSITE" id="PS51294">
    <property type="entry name" value="HTH_MYB"/>
    <property type="match status" value="2"/>
</dbReference>
<protein>
    <recommendedName>
        <fullName evidence="9">Myb-like DNA-binding domain containing protein</fullName>
    </recommendedName>
</protein>
<keyword evidence="4" id="KW-0539">Nucleus</keyword>
<evidence type="ECO:0008006" key="9">
    <source>
        <dbReference type="Google" id="ProtNLM"/>
    </source>
</evidence>
<dbReference type="PANTHER" id="PTHR46621">
    <property type="entry name" value="SNRNA-ACTIVATING PROTEIN COMPLEX SUBUNIT 4"/>
    <property type="match status" value="1"/>
</dbReference>
<dbReference type="EMBL" id="MLAK01000272">
    <property type="protein sequence ID" value="OHT15102.1"/>
    <property type="molecule type" value="Genomic_DNA"/>
</dbReference>
<name>A0A1J4KZG9_9EUKA</name>
<dbReference type="VEuPathDB" id="TrichDB:TRFO_14454"/>
<dbReference type="Pfam" id="PF00249">
    <property type="entry name" value="Myb_DNA-binding"/>
    <property type="match status" value="2"/>
</dbReference>
<feature type="domain" description="Myb-like" evidence="5">
    <location>
        <begin position="17"/>
        <end position="68"/>
    </location>
</feature>
<evidence type="ECO:0000256" key="4">
    <source>
        <dbReference type="ARBA" id="ARBA00023242"/>
    </source>
</evidence>
<dbReference type="PANTHER" id="PTHR46621:SF1">
    <property type="entry name" value="SNRNA-ACTIVATING PROTEIN COMPLEX SUBUNIT 4"/>
    <property type="match status" value="1"/>
</dbReference>
<dbReference type="RefSeq" id="XP_068368238.1">
    <property type="nucleotide sequence ID" value="XM_068497827.1"/>
</dbReference>
<evidence type="ECO:0000313" key="7">
    <source>
        <dbReference type="EMBL" id="OHT15102.1"/>
    </source>
</evidence>
<dbReference type="SMART" id="SM00717">
    <property type="entry name" value="SANT"/>
    <property type="match status" value="2"/>
</dbReference>
<evidence type="ECO:0000259" key="5">
    <source>
        <dbReference type="PROSITE" id="PS50090"/>
    </source>
</evidence>
<dbReference type="InterPro" id="IPR009057">
    <property type="entry name" value="Homeodomain-like_sf"/>
</dbReference>
<dbReference type="SUPFAM" id="SSF46689">
    <property type="entry name" value="Homeodomain-like"/>
    <property type="match status" value="1"/>
</dbReference>
<dbReference type="AlphaFoldDB" id="A0A1J4KZG9"/>
<feature type="domain" description="HTH myb-type" evidence="6">
    <location>
        <begin position="17"/>
        <end position="72"/>
    </location>
</feature>
<proteinExistence type="predicted"/>
<dbReference type="CDD" id="cd00167">
    <property type="entry name" value="SANT"/>
    <property type="match status" value="2"/>
</dbReference>
<feature type="domain" description="Myb-like" evidence="5">
    <location>
        <begin position="76"/>
        <end position="118"/>
    </location>
</feature>
<accession>A0A1J4KZG9</accession>
<dbReference type="InterPro" id="IPR051575">
    <property type="entry name" value="Myb-like_DNA-bd"/>
</dbReference>
<comment type="caution">
    <text evidence="7">The sequence shown here is derived from an EMBL/GenBank/DDBJ whole genome shotgun (WGS) entry which is preliminary data.</text>
</comment>